<gene>
    <name evidence="2" type="ORF">P280DRAFT_85678</name>
</gene>
<sequence length="149" mass="16302">MTEAQDLQLEYMFLTLLCRGQGPISTMATSMLECLRVYMPYSLLRALSGLVLGTPLYYPLRVLDDMPRPSAGASGSGLEPTGTLLASPWLFVWNIGGFSQWSTAKNCGSYSPPGTGEWLMRLPGSPLDSVGSRDRAARANQQPQTRIRL</sequence>
<keyword evidence="3" id="KW-1185">Reference proteome</keyword>
<feature type="compositionally biased region" description="Polar residues" evidence="1">
    <location>
        <begin position="139"/>
        <end position="149"/>
    </location>
</feature>
<dbReference type="Proteomes" id="UP000799753">
    <property type="component" value="Unassembled WGS sequence"/>
</dbReference>
<reference evidence="2" key="1">
    <citation type="journal article" date="2020" name="Stud. Mycol.">
        <title>101 Dothideomycetes genomes: a test case for predicting lifestyles and emergence of pathogens.</title>
        <authorList>
            <person name="Haridas S."/>
            <person name="Albert R."/>
            <person name="Binder M."/>
            <person name="Bloem J."/>
            <person name="Labutti K."/>
            <person name="Salamov A."/>
            <person name="Andreopoulos B."/>
            <person name="Baker S."/>
            <person name="Barry K."/>
            <person name="Bills G."/>
            <person name="Bluhm B."/>
            <person name="Cannon C."/>
            <person name="Castanera R."/>
            <person name="Culley D."/>
            <person name="Daum C."/>
            <person name="Ezra D."/>
            <person name="Gonzalez J."/>
            <person name="Henrissat B."/>
            <person name="Kuo A."/>
            <person name="Liang C."/>
            <person name="Lipzen A."/>
            <person name="Lutzoni F."/>
            <person name="Magnuson J."/>
            <person name="Mondo S."/>
            <person name="Nolan M."/>
            <person name="Ohm R."/>
            <person name="Pangilinan J."/>
            <person name="Park H.-J."/>
            <person name="Ramirez L."/>
            <person name="Alfaro M."/>
            <person name="Sun H."/>
            <person name="Tritt A."/>
            <person name="Yoshinaga Y."/>
            <person name="Zwiers L.-H."/>
            <person name="Turgeon B."/>
            <person name="Goodwin S."/>
            <person name="Spatafora J."/>
            <person name="Crous P."/>
            <person name="Grigoriev I."/>
        </authorList>
    </citation>
    <scope>NUCLEOTIDE SEQUENCE</scope>
    <source>
        <strain evidence="2">CBS 473.64</strain>
    </source>
</reference>
<dbReference type="AlphaFoldDB" id="A0A6A6RT92"/>
<proteinExistence type="predicted"/>
<evidence type="ECO:0000256" key="1">
    <source>
        <dbReference type="SAM" id="MobiDB-lite"/>
    </source>
</evidence>
<organism evidence="2 3">
    <name type="scientific">Massarina eburnea CBS 473.64</name>
    <dbReference type="NCBI Taxonomy" id="1395130"/>
    <lineage>
        <taxon>Eukaryota</taxon>
        <taxon>Fungi</taxon>
        <taxon>Dikarya</taxon>
        <taxon>Ascomycota</taxon>
        <taxon>Pezizomycotina</taxon>
        <taxon>Dothideomycetes</taxon>
        <taxon>Pleosporomycetidae</taxon>
        <taxon>Pleosporales</taxon>
        <taxon>Massarineae</taxon>
        <taxon>Massarinaceae</taxon>
        <taxon>Massarina</taxon>
    </lineage>
</organism>
<evidence type="ECO:0000313" key="2">
    <source>
        <dbReference type="EMBL" id="KAF2637891.1"/>
    </source>
</evidence>
<evidence type="ECO:0000313" key="3">
    <source>
        <dbReference type="Proteomes" id="UP000799753"/>
    </source>
</evidence>
<dbReference type="EMBL" id="MU006791">
    <property type="protein sequence ID" value="KAF2637891.1"/>
    <property type="molecule type" value="Genomic_DNA"/>
</dbReference>
<feature type="region of interest" description="Disordered" evidence="1">
    <location>
        <begin position="126"/>
        <end position="149"/>
    </location>
</feature>
<protein>
    <submittedName>
        <fullName evidence="2">Uncharacterized protein</fullName>
    </submittedName>
</protein>
<name>A0A6A6RT92_9PLEO</name>
<accession>A0A6A6RT92</accession>